<organism evidence="2 3">
    <name type="scientific">Araneus ventricosus</name>
    <name type="common">Orbweaver spider</name>
    <name type="synonym">Epeira ventricosa</name>
    <dbReference type="NCBI Taxonomy" id="182803"/>
    <lineage>
        <taxon>Eukaryota</taxon>
        <taxon>Metazoa</taxon>
        <taxon>Ecdysozoa</taxon>
        <taxon>Arthropoda</taxon>
        <taxon>Chelicerata</taxon>
        <taxon>Arachnida</taxon>
        <taxon>Araneae</taxon>
        <taxon>Araneomorphae</taxon>
        <taxon>Entelegynae</taxon>
        <taxon>Araneoidea</taxon>
        <taxon>Araneidae</taxon>
        <taxon>Araneus</taxon>
    </lineage>
</organism>
<evidence type="ECO:0000256" key="1">
    <source>
        <dbReference type="SAM" id="MobiDB-lite"/>
    </source>
</evidence>
<comment type="caution">
    <text evidence="2">The sequence shown here is derived from an EMBL/GenBank/DDBJ whole genome shotgun (WGS) entry which is preliminary data.</text>
</comment>
<evidence type="ECO:0000313" key="2">
    <source>
        <dbReference type="EMBL" id="GBO34580.1"/>
    </source>
</evidence>
<proteinExistence type="predicted"/>
<dbReference type="Proteomes" id="UP000499080">
    <property type="component" value="Unassembled WGS sequence"/>
</dbReference>
<feature type="region of interest" description="Disordered" evidence="1">
    <location>
        <begin position="52"/>
        <end position="73"/>
    </location>
</feature>
<sequence length="102" mass="11329">MSRPTANLLPTRPETQLYFTESSYAITHHPLKKNTKRIVPLLTGAHSLRSCPTTSESFSGQGISLPPHPSPPGGIFYYDRDPEHYCDVISNESGSWKKCSPI</sequence>
<feature type="compositionally biased region" description="Polar residues" evidence="1">
    <location>
        <begin position="52"/>
        <end position="62"/>
    </location>
</feature>
<dbReference type="EMBL" id="BGPR01058422">
    <property type="protein sequence ID" value="GBO34580.1"/>
    <property type="molecule type" value="Genomic_DNA"/>
</dbReference>
<keyword evidence="3" id="KW-1185">Reference proteome</keyword>
<reference evidence="2 3" key="1">
    <citation type="journal article" date="2019" name="Sci. Rep.">
        <title>Orb-weaving spider Araneus ventricosus genome elucidates the spidroin gene catalogue.</title>
        <authorList>
            <person name="Kono N."/>
            <person name="Nakamura H."/>
            <person name="Ohtoshi R."/>
            <person name="Moran D.A.P."/>
            <person name="Shinohara A."/>
            <person name="Yoshida Y."/>
            <person name="Fujiwara M."/>
            <person name="Mori M."/>
            <person name="Tomita M."/>
            <person name="Arakawa K."/>
        </authorList>
    </citation>
    <scope>NUCLEOTIDE SEQUENCE [LARGE SCALE GENOMIC DNA]</scope>
</reference>
<protein>
    <submittedName>
        <fullName evidence="2">Uncharacterized protein</fullName>
    </submittedName>
</protein>
<dbReference type="AlphaFoldDB" id="A0A4Y2WE67"/>
<gene>
    <name evidence="2" type="ORF">AVEN_107089_1</name>
</gene>
<evidence type="ECO:0000313" key="3">
    <source>
        <dbReference type="Proteomes" id="UP000499080"/>
    </source>
</evidence>
<name>A0A4Y2WE67_ARAVE</name>
<accession>A0A4Y2WE67</accession>